<dbReference type="PANTHER" id="PTHR38360:SF1">
    <property type="entry name" value="F12P19.7"/>
    <property type="match status" value="1"/>
</dbReference>
<gene>
    <name evidence="2" type="ORF">QTG54_009847</name>
</gene>
<feature type="signal peptide" evidence="1">
    <location>
        <begin position="1"/>
        <end position="18"/>
    </location>
</feature>
<dbReference type="PANTHER" id="PTHR38360">
    <property type="entry name" value="OS03G0120000 PROTEIN"/>
    <property type="match status" value="1"/>
</dbReference>
<comment type="caution">
    <text evidence="2">The sequence shown here is derived from an EMBL/GenBank/DDBJ whole genome shotgun (WGS) entry which is preliminary data.</text>
</comment>
<evidence type="ECO:0000313" key="3">
    <source>
        <dbReference type="Proteomes" id="UP001224775"/>
    </source>
</evidence>
<accession>A0AAD9DAZ6</accession>
<dbReference type="EMBL" id="JATAAI010000018">
    <property type="protein sequence ID" value="KAK1739304.1"/>
    <property type="molecule type" value="Genomic_DNA"/>
</dbReference>
<keyword evidence="3" id="KW-1185">Reference proteome</keyword>
<keyword evidence="1" id="KW-0732">Signal</keyword>
<sequence length="522" mass="57562">MFTKLAIAAAIVTQPAFGIETNTVDTNTLLIDVENTIGDTCIKDFNTNPTADLFPTKWSSPSIKTYGDVDLYGAKFEPSVTTELLDITYHNNYKIIHNKFVNATYLLYQCGTEPPVEEVESGNHKLILEVPHKGGLLLTSTVQIPAIELLGLRSEVKAYVGNTKWISSPCLNYMLDEGEIINVDGDRDDVGHSESASSVETFLAANPDALVLGGPYDNADAANTMVIAGSQENTNVGQFDWIAFYAALYNKEDMSNRIAGSAQQNYDCASENSYFLSTSPIQRKLKATTSTTRRVAEGEEDGRPTLLWASWFSGYGWSVASCPTYQSDTECEWAAACNVKILSRPEGVGNAPESLGGRYWYLSDEEFLEFGKDADRWVYKSQHWLKVFEEKGEEYFQQFKAYRNQQVYDTQGVSPNSWYEQRLAEYYVVGMDVCAIMGVDDGLHKSRWLRNIFSDPIGVMPECNVAEIDEPYVAPVSECMPVAAKLNVASKGEVNVKDNAGAVSAVQGLTLIASLAVVASLL</sequence>
<protein>
    <submittedName>
        <fullName evidence="2">Uncharacterized protein</fullName>
    </submittedName>
</protein>
<name>A0AAD9DAZ6_9STRA</name>
<evidence type="ECO:0000256" key="1">
    <source>
        <dbReference type="SAM" id="SignalP"/>
    </source>
</evidence>
<evidence type="ECO:0000313" key="2">
    <source>
        <dbReference type="EMBL" id="KAK1739304.1"/>
    </source>
</evidence>
<proteinExistence type="predicted"/>
<reference evidence="2" key="1">
    <citation type="submission" date="2023-06" db="EMBL/GenBank/DDBJ databases">
        <title>Survivors Of The Sea: Transcriptome response of Skeletonema marinoi to long-term dormancy.</title>
        <authorList>
            <person name="Pinder M.I.M."/>
            <person name="Kourtchenko O."/>
            <person name="Robertson E.K."/>
            <person name="Larsson T."/>
            <person name="Maumus F."/>
            <person name="Osuna-Cruz C.M."/>
            <person name="Vancaester E."/>
            <person name="Stenow R."/>
            <person name="Vandepoele K."/>
            <person name="Ploug H."/>
            <person name="Bruchert V."/>
            <person name="Godhe A."/>
            <person name="Topel M."/>
        </authorList>
    </citation>
    <scope>NUCLEOTIDE SEQUENCE</scope>
    <source>
        <strain evidence="2">R05AC</strain>
    </source>
</reference>
<dbReference type="Proteomes" id="UP001224775">
    <property type="component" value="Unassembled WGS sequence"/>
</dbReference>
<organism evidence="2 3">
    <name type="scientific">Skeletonema marinoi</name>
    <dbReference type="NCBI Taxonomy" id="267567"/>
    <lineage>
        <taxon>Eukaryota</taxon>
        <taxon>Sar</taxon>
        <taxon>Stramenopiles</taxon>
        <taxon>Ochrophyta</taxon>
        <taxon>Bacillariophyta</taxon>
        <taxon>Coscinodiscophyceae</taxon>
        <taxon>Thalassiosirophycidae</taxon>
        <taxon>Thalassiosirales</taxon>
        <taxon>Skeletonemataceae</taxon>
        <taxon>Skeletonema</taxon>
        <taxon>Skeletonema marinoi-dohrnii complex</taxon>
    </lineage>
</organism>
<dbReference type="AlphaFoldDB" id="A0AAD9DAZ6"/>
<feature type="chain" id="PRO_5041897744" evidence="1">
    <location>
        <begin position="19"/>
        <end position="522"/>
    </location>
</feature>